<dbReference type="PROSITE" id="PS00770">
    <property type="entry name" value="AA_TRANSFER_CLASS_4"/>
    <property type="match status" value="1"/>
</dbReference>
<dbReference type="InterPro" id="IPR005786">
    <property type="entry name" value="B_amino_transII"/>
</dbReference>
<comment type="catalytic activity">
    <reaction evidence="8">
        <text>L-valine + 2-oxoglutarate = 3-methyl-2-oxobutanoate + L-glutamate</text>
        <dbReference type="Rhea" id="RHEA:24813"/>
        <dbReference type="ChEBI" id="CHEBI:11851"/>
        <dbReference type="ChEBI" id="CHEBI:16810"/>
        <dbReference type="ChEBI" id="CHEBI:29985"/>
        <dbReference type="ChEBI" id="CHEBI:57762"/>
        <dbReference type="EC" id="2.6.1.42"/>
    </reaction>
</comment>
<comment type="caution">
    <text evidence="9">The sequence shown here is derived from an EMBL/GenBank/DDBJ whole genome shotgun (WGS) entry which is preliminary data.</text>
</comment>
<evidence type="ECO:0000256" key="3">
    <source>
        <dbReference type="ARBA" id="ARBA00022576"/>
    </source>
</evidence>
<dbReference type="InterPro" id="IPR043131">
    <property type="entry name" value="BCAT-like_N"/>
</dbReference>
<evidence type="ECO:0000256" key="2">
    <source>
        <dbReference type="ARBA" id="ARBA00009320"/>
    </source>
</evidence>
<comment type="similarity">
    <text evidence="2 6">Belongs to the class-IV pyridoxal-phosphate-dependent aminotransferase family.</text>
</comment>
<dbReference type="CDD" id="cd01557">
    <property type="entry name" value="BCAT_beta_family"/>
    <property type="match status" value="1"/>
</dbReference>
<evidence type="ECO:0000313" key="9">
    <source>
        <dbReference type="EMBL" id="MED6169503.1"/>
    </source>
</evidence>
<dbReference type="NCBIfam" id="TIGR01123">
    <property type="entry name" value="ilvE_II"/>
    <property type="match status" value="1"/>
</dbReference>
<dbReference type="InterPro" id="IPR043132">
    <property type="entry name" value="BCAT-like_C"/>
</dbReference>
<dbReference type="InterPro" id="IPR018300">
    <property type="entry name" value="Aminotrans_IV_CS"/>
</dbReference>
<dbReference type="SUPFAM" id="SSF56752">
    <property type="entry name" value="D-aminoacid aminotransferase-like PLP-dependent enzymes"/>
    <property type="match status" value="1"/>
</dbReference>
<accession>A0ABU6VC21</accession>
<dbReference type="PANTHER" id="PTHR42825">
    <property type="entry name" value="AMINO ACID AMINOTRANSFERASE"/>
    <property type="match status" value="1"/>
</dbReference>
<dbReference type="EC" id="2.6.1.42" evidence="8"/>
<evidence type="ECO:0000313" key="10">
    <source>
        <dbReference type="Proteomes" id="UP001341840"/>
    </source>
</evidence>
<keyword evidence="8" id="KW-0028">Amino-acid biosynthesis</keyword>
<dbReference type="Gene3D" id="3.20.10.10">
    <property type="entry name" value="D-amino Acid Aminotransferase, subunit A, domain 2"/>
    <property type="match status" value="1"/>
</dbReference>
<evidence type="ECO:0000256" key="7">
    <source>
        <dbReference type="RuleBase" id="RU004516"/>
    </source>
</evidence>
<comment type="catalytic activity">
    <reaction evidence="8">
        <text>L-leucine + 2-oxoglutarate = 4-methyl-2-oxopentanoate + L-glutamate</text>
        <dbReference type="Rhea" id="RHEA:18321"/>
        <dbReference type="ChEBI" id="CHEBI:16810"/>
        <dbReference type="ChEBI" id="CHEBI:17865"/>
        <dbReference type="ChEBI" id="CHEBI:29985"/>
        <dbReference type="ChEBI" id="CHEBI:57427"/>
        <dbReference type="EC" id="2.6.1.42"/>
    </reaction>
</comment>
<dbReference type="InterPro" id="IPR001544">
    <property type="entry name" value="Aminotrans_IV"/>
</dbReference>
<sequence length="353" mass="38730">MAASSTNAANDNETEERHAKMDWDHLSYAVIPTDYMYMMKSNPDGTFSDGALVPFGTIEINPHSSVLNYGQGLFEGMKAYRTPTGEVQIFRPEENAFRMQMGAERLLMAAPSVEQYVDAIKQVVRANIRWVPPHGKGTLYIRPLLFGSGSVMGIAPAPQTTFLIFTNPIGNAYKGSSASLSLLVHDSLPRAFPGGTGGVKNISNYSPVFQVVKEAKCKGFSDVLFLDAVEHKYVEEVSSCNAFIVKGNKISTSPTLGTILPGITRKSILQLALELGYQAEERRFSVDELLEADEVFCTGTAVSISDVCSATYKDRKVEFKTGENTVTRKLSEMIRGIQNGLTEDNRGWVVKID</sequence>
<keyword evidence="8" id="KW-0100">Branched-chain amino acid biosynthesis</keyword>
<dbReference type="InterPro" id="IPR036038">
    <property type="entry name" value="Aminotransferase-like"/>
</dbReference>
<evidence type="ECO:0000256" key="4">
    <source>
        <dbReference type="ARBA" id="ARBA00022679"/>
    </source>
</evidence>
<evidence type="ECO:0000256" key="8">
    <source>
        <dbReference type="RuleBase" id="RU004517"/>
    </source>
</evidence>
<dbReference type="Pfam" id="PF01063">
    <property type="entry name" value="Aminotran_4"/>
    <property type="match status" value="1"/>
</dbReference>
<comment type="catalytic activity">
    <reaction evidence="8">
        <text>L-isoleucine + 2-oxoglutarate = (S)-3-methyl-2-oxopentanoate + L-glutamate</text>
        <dbReference type="Rhea" id="RHEA:24801"/>
        <dbReference type="ChEBI" id="CHEBI:16810"/>
        <dbReference type="ChEBI" id="CHEBI:29985"/>
        <dbReference type="ChEBI" id="CHEBI:35146"/>
        <dbReference type="ChEBI" id="CHEBI:58045"/>
        <dbReference type="EC" id="2.6.1.42"/>
    </reaction>
</comment>
<dbReference type="Proteomes" id="UP001341840">
    <property type="component" value="Unassembled WGS sequence"/>
</dbReference>
<reference evidence="9 10" key="1">
    <citation type="journal article" date="2023" name="Plants (Basel)">
        <title>Bridging the Gap: Combining Genomics and Transcriptomics Approaches to Understand Stylosanthes scabra, an Orphan Legume from the Brazilian Caatinga.</title>
        <authorList>
            <person name="Ferreira-Neto J.R.C."/>
            <person name="da Silva M.D."/>
            <person name="Binneck E."/>
            <person name="de Melo N.F."/>
            <person name="da Silva R.H."/>
            <person name="de Melo A.L.T.M."/>
            <person name="Pandolfi V."/>
            <person name="Bustamante F.O."/>
            <person name="Brasileiro-Vidal A.C."/>
            <person name="Benko-Iseppon A.M."/>
        </authorList>
    </citation>
    <scope>NUCLEOTIDE SEQUENCE [LARGE SCALE GENOMIC DNA]</scope>
    <source>
        <tissue evidence="9">Leaves</tissue>
    </source>
</reference>
<comment type="cofactor">
    <cofactor evidence="1 7">
        <name>pyridoxal 5'-phosphate</name>
        <dbReference type="ChEBI" id="CHEBI:597326"/>
    </cofactor>
</comment>
<dbReference type="EMBL" id="JASCZI010151108">
    <property type="protein sequence ID" value="MED6169503.1"/>
    <property type="molecule type" value="Genomic_DNA"/>
</dbReference>
<keyword evidence="5 7" id="KW-0663">Pyridoxal phosphate</keyword>
<dbReference type="InterPro" id="IPR033939">
    <property type="entry name" value="BCAT_family"/>
</dbReference>
<dbReference type="NCBIfam" id="NF009897">
    <property type="entry name" value="PRK13357.1"/>
    <property type="match status" value="1"/>
</dbReference>
<gene>
    <name evidence="9" type="ORF">PIB30_021963</name>
</gene>
<organism evidence="9 10">
    <name type="scientific">Stylosanthes scabra</name>
    <dbReference type="NCBI Taxonomy" id="79078"/>
    <lineage>
        <taxon>Eukaryota</taxon>
        <taxon>Viridiplantae</taxon>
        <taxon>Streptophyta</taxon>
        <taxon>Embryophyta</taxon>
        <taxon>Tracheophyta</taxon>
        <taxon>Spermatophyta</taxon>
        <taxon>Magnoliopsida</taxon>
        <taxon>eudicotyledons</taxon>
        <taxon>Gunneridae</taxon>
        <taxon>Pentapetalae</taxon>
        <taxon>rosids</taxon>
        <taxon>fabids</taxon>
        <taxon>Fabales</taxon>
        <taxon>Fabaceae</taxon>
        <taxon>Papilionoideae</taxon>
        <taxon>50 kb inversion clade</taxon>
        <taxon>dalbergioids sensu lato</taxon>
        <taxon>Dalbergieae</taxon>
        <taxon>Pterocarpus clade</taxon>
        <taxon>Stylosanthes</taxon>
    </lineage>
</organism>
<name>A0ABU6VC21_9FABA</name>
<keyword evidence="10" id="KW-1185">Reference proteome</keyword>
<evidence type="ECO:0000256" key="1">
    <source>
        <dbReference type="ARBA" id="ARBA00001933"/>
    </source>
</evidence>
<proteinExistence type="inferred from homology"/>
<keyword evidence="4 8" id="KW-0808">Transferase</keyword>
<evidence type="ECO:0000256" key="6">
    <source>
        <dbReference type="RuleBase" id="RU004106"/>
    </source>
</evidence>
<protein>
    <recommendedName>
        <fullName evidence="8">Branched-chain-amino-acid aminotransferase</fullName>
        <ecNumber evidence="8">2.6.1.42</ecNumber>
    </recommendedName>
</protein>
<evidence type="ECO:0000256" key="5">
    <source>
        <dbReference type="ARBA" id="ARBA00022898"/>
    </source>
</evidence>
<dbReference type="PIRSF" id="PIRSF006468">
    <property type="entry name" value="BCAT1"/>
    <property type="match status" value="1"/>
</dbReference>
<dbReference type="Gene3D" id="3.30.470.10">
    <property type="match status" value="1"/>
</dbReference>
<dbReference type="PANTHER" id="PTHR42825:SF32">
    <property type="entry name" value="BRANCHED-CHAIN-AMINO-ACID AMINOTRANSFERASE"/>
    <property type="match status" value="1"/>
</dbReference>
<keyword evidence="3 8" id="KW-0032">Aminotransferase</keyword>